<dbReference type="AlphaFoldDB" id="A0A6S5JYA2"/>
<gene>
    <name evidence="2" type="ORF">WP5S18C02_26560</name>
</gene>
<feature type="domain" description="Tip attachment protein J central straight fiber" evidence="1">
    <location>
        <begin position="77"/>
        <end position="127"/>
    </location>
</feature>
<reference evidence="2 3" key="1">
    <citation type="submission" date="2019-12" db="EMBL/GenBank/DDBJ databases">
        <title>complete genome sequences of Enterobacter cloacae str. WP5-S18-CRE-02 isolated from wastewater treatment plant effluent.</title>
        <authorList>
            <person name="Sekizuka T."/>
            <person name="Itokawa K."/>
            <person name="Yatsu K."/>
            <person name="Inamine Y."/>
            <person name="Kuroda M."/>
        </authorList>
    </citation>
    <scope>NUCLEOTIDE SEQUENCE [LARGE SCALE GENOMIC DNA]</scope>
    <source>
        <strain evidence="2 3">WP5-S18-CRE-02</strain>
    </source>
</reference>
<dbReference type="RefSeq" id="WP_182944916.1">
    <property type="nucleotide sequence ID" value="NZ_AP022126.1"/>
</dbReference>
<protein>
    <recommendedName>
        <fullName evidence="1">Tip attachment protein J central straight fiber domain-containing protein</fullName>
    </recommendedName>
</protein>
<name>A0A6S5JYA2_ENTCL</name>
<evidence type="ECO:0000313" key="2">
    <source>
        <dbReference type="EMBL" id="BBS32450.1"/>
    </source>
</evidence>
<sequence>MNKDMVLILRDDGHELQTAEYTASYDRDGKRTIAMGLYEKSPFSFRIERVTEDKATGWAISVKDGKVFIKDAFIGSGIVSANYNVTLNINNDGKEYAAGMAVDVEGDQGKVEFKADHFKVHEAVGKAAVSDMKMMKTVLCDEMEMAIIDTVRESNLFQYPPAGLQQAMHDAVNDAIRNALKPGGLLYNR</sequence>
<dbReference type="Proteomes" id="UP000515488">
    <property type="component" value="Chromosome"/>
</dbReference>
<accession>A0A6S5JYA2</accession>
<dbReference type="EMBL" id="AP022126">
    <property type="protein sequence ID" value="BBS32450.1"/>
    <property type="molecule type" value="Genomic_DNA"/>
</dbReference>
<organism evidence="2 3">
    <name type="scientific">Enterobacter cloacae</name>
    <dbReference type="NCBI Taxonomy" id="550"/>
    <lineage>
        <taxon>Bacteria</taxon>
        <taxon>Pseudomonadati</taxon>
        <taxon>Pseudomonadota</taxon>
        <taxon>Gammaproteobacteria</taxon>
        <taxon>Enterobacterales</taxon>
        <taxon>Enterobacteriaceae</taxon>
        <taxon>Enterobacter</taxon>
        <taxon>Enterobacter cloacae complex</taxon>
    </lineage>
</organism>
<evidence type="ECO:0000259" key="1">
    <source>
        <dbReference type="Pfam" id="PF09327"/>
    </source>
</evidence>
<dbReference type="InterPro" id="IPR015406">
    <property type="entry name" value="GpJ_CSF"/>
</dbReference>
<evidence type="ECO:0000313" key="3">
    <source>
        <dbReference type="Proteomes" id="UP000515488"/>
    </source>
</evidence>
<proteinExistence type="predicted"/>
<dbReference type="Pfam" id="PF09327">
    <property type="entry name" value="Phage_Tail_Tip"/>
    <property type="match status" value="1"/>
</dbReference>